<evidence type="ECO:0000256" key="4">
    <source>
        <dbReference type="ARBA" id="ARBA00022840"/>
    </source>
</evidence>
<comment type="caution">
    <text evidence="7">The sequence shown here is derived from an EMBL/GenBank/DDBJ whole genome shotgun (WGS) entry which is preliminary data.</text>
</comment>
<dbReference type="CDD" id="cd18793">
    <property type="entry name" value="SF2_C_SNF"/>
    <property type="match status" value="1"/>
</dbReference>
<evidence type="ECO:0000313" key="8">
    <source>
        <dbReference type="Proteomes" id="UP000239724"/>
    </source>
</evidence>
<keyword evidence="4" id="KW-0067">ATP-binding</keyword>
<dbReference type="Proteomes" id="UP000239724">
    <property type="component" value="Unassembled WGS sequence"/>
</dbReference>
<protein>
    <recommendedName>
        <fullName evidence="9">Helicase</fullName>
    </recommendedName>
</protein>
<evidence type="ECO:0000256" key="1">
    <source>
        <dbReference type="ARBA" id="ARBA00022741"/>
    </source>
</evidence>
<organism evidence="7 8">
    <name type="scientific">Rhodopila globiformis</name>
    <name type="common">Rhodopseudomonas globiformis</name>
    <dbReference type="NCBI Taxonomy" id="1071"/>
    <lineage>
        <taxon>Bacteria</taxon>
        <taxon>Pseudomonadati</taxon>
        <taxon>Pseudomonadota</taxon>
        <taxon>Alphaproteobacteria</taxon>
        <taxon>Acetobacterales</taxon>
        <taxon>Acetobacteraceae</taxon>
        <taxon>Rhodopila</taxon>
    </lineage>
</organism>
<dbReference type="InterPro" id="IPR057342">
    <property type="entry name" value="DEXDc_RapA"/>
</dbReference>
<evidence type="ECO:0000313" key="7">
    <source>
        <dbReference type="EMBL" id="PPQ37202.1"/>
    </source>
</evidence>
<dbReference type="Gene3D" id="3.40.50.300">
    <property type="entry name" value="P-loop containing nucleotide triphosphate hydrolases"/>
    <property type="match status" value="1"/>
</dbReference>
<evidence type="ECO:0000259" key="5">
    <source>
        <dbReference type="PROSITE" id="PS51192"/>
    </source>
</evidence>
<evidence type="ECO:0000256" key="3">
    <source>
        <dbReference type="ARBA" id="ARBA00022806"/>
    </source>
</evidence>
<evidence type="ECO:0000256" key="2">
    <source>
        <dbReference type="ARBA" id="ARBA00022801"/>
    </source>
</evidence>
<dbReference type="GO" id="GO:0004386">
    <property type="term" value="F:helicase activity"/>
    <property type="evidence" value="ECO:0007669"/>
    <property type="project" value="UniProtKB-KW"/>
</dbReference>
<keyword evidence="8" id="KW-1185">Reference proteome</keyword>
<evidence type="ECO:0000259" key="6">
    <source>
        <dbReference type="PROSITE" id="PS51194"/>
    </source>
</evidence>
<accession>A0A2S6NMI3</accession>
<dbReference type="InterPro" id="IPR027417">
    <property type="entry name" value="P-loop_NTPase"/>
</dbReference>
<proteinExistence type="predicted"/>
<dbReference type="AlphaFoldDB" id="A0A2S6NMI3"/>
<keyword evidence="3" id="KW-0347">Helicase</keyword>
<dbReference type="InterPro" id="IPR000330">
    <property type="entry name" value="SNF2_N"/>
</dbReference>
<reference evidence="7 8" key="1">
    <citation type="journal article" date="2018" name="Arch. Microbiol.">
        <title>New insights into the metabolic potential of the phototrophic purple bacterium Rhodopila globiformis DSM 161(T) from its draft genome sequence and evidence for a vanadium-dependent nitrogenase.</title>
        <authorList>
            <person name="Imhoff J.F."/>
            <person name="Rahn T."/>
            <person name="Kunzel S."/>
            <person name="Neulinger S.C."/>
        </authorList>
    </citation>
    <scope>NUCLEOTIDE SEQUENCE [LARGE SCALE GENOMIC DNA]</scope>
    <source>
        <strain evidence="7 8">DSM 161</strain>
    </source>
</reference>
<keyword evidence="1" id="KW-0547">Nucleotide-binding</keyword>
<dbReference type="EMBL" id="NHRY01000050">
    <property type="protein sequence ID" value="PPQ37202.1"/>
    <property type="molecule type" value="Genomic_DNA"/>
</dbReference>
<feature type="domain" description="Helicase ATP-binding" evidence="5">
    <location>
        <begin position="105"/>
        <end position="281"/>
    </location>
</feature>
<gene>
    <name evidence="7" type="ORF">CCS01_03785</name>
</gene>
<dbReference type="RefSeq" id="WP_104517512.1">
    <property type="nucleotide sequence ID" value="NZ_NHRY01000050.1"/>
</dbReference>
<dbReference type="Pfam" id="PF00271">
    <property type="entry name" value="Helicase_C"/>
    <property type="match status" value="1"/>
</dbReference>
<dbReference type="GO" id="GO:0005524">
    <property type="term" value="F:ATP binding"/>
    <property type="evidence" value="ECO:0007669"/>
    <property type="project" value="UniProtKB-KW"/>
</dbReference>
<dbReference type="InterPro" id="IPR038718">
    <property type="entry name" value="SNF2-like_sf"/>
</dbReference>
<sequence length="980" mass="106610">MEVSVGIKVAARGLEWDVTEVEQLGPQQRLRLACASGDLQGLEWDVLYPAEPVAILSTDPRPEDVGSLDDWRRYHTAWLLDQVPGPAASPGRVAIEAYQRVPLLRALDMVRPRLLLADGVGLGKTIQAGLIAAELIVRRRAHRILVACPPGPLLRQWEQEMRLRFGLRFTPIVDGASLREARRGLELGGNPFEATALCLTSMDFAKSDRVLTELERAAWDLVIIDEAHHCAGGAGPGEDSQRRLLAEVLARRSDGLLLLTATPHDGHDAHFASLIALLDPSLVDGSGRLIGSTYRRHVVRRLKSHIRDPHTGLPLFRERVVVPVRVDVSDAPAVQAFHRALSALVAPRLRRSRDRNGLADALAFVSLLKRSMSSIAACVATLRVVAERYAGGESGAARRERQRALRAYRRRVSRFGVLDAAEEAEIAALEAEEMAASLAGSGTASELQDLIRLGEAAETEDPKLAALVLEVRLIRLHHPGANILVYTEYADSQCAAVEALRSLEGTVLTISGADSEADRTRAAERCAEEDGIVLVSTDSLAEGLNLHQRCCHLIHLDLPYNPNRLEQRNGRIDRYGQQKDPEIRYLYLAGTFEERLLLQLIAKYEKARACLSFMPNTLAVTAEPGRLGEPLLRGLAEDLFSSMPRLVHSLDLAAEDGDGEAYRDLLREIDRAFQSFDHMAVRHGWMGSGPMPATSPEEQSSSVDLAAFVESVLPGGDRVPADWHAELDGLPGFDRASGTIRLTNDPSRIRDAEGRTLLYPGRSHPLTRRTIARIRAGQAGRVSAARGAVLSLLVTYDAEIGDHSGTLLRKVFGLLLTPDGAVDKPADILTLAGQAVPSGRLWHDRFAGWAPMALEAAGAQAAAVAARIAAAFSATWQERQDRAAATLDAWLTQRTNALCGAPVDPVGDLFDTVPRTDDWRCSRPPGQRLAAFAADISVPALQRREAADILARVTAVTARRAALPKPVVRRLGLLMLVPAA</sequence>
<dbReference type="OrthoDB" id="9814088at2"/>
<dbReference type="PANTHER" id="PTHR10799">
    <property type="entry name" value="SNF2/RAD54 HELICASE FAMILY"/>
    <property type="match status" value="1"/>
</dbReference>
<dbReference type="InterPro" id="IPR014001">
    <property type="entry name" value="Helicase_ATP-bd"/>
</dbReference>
<dbReference type="PROSITE" id="PS51192">
    <property type="entry name" value="HELICASE_ATP_BIND_1"/>
    <property type="match status" value="1"/>
</dbReference>
<dbReference type="Pfam" id="PF00176">
    <property type="entry name" value="SNF2-rel_dom"/>
    <property type="match status" value="1"/>
</dbReference>
<dbReference type="SUPFAM" id="SSF52540">
    <property type="entry name" value="P-loop containing nucleoside triphosphate hydrolases"/>
    <property type="match status" value="2"/>
</dbReference>
<name>A0A2S6NMI3_RHOGL</name>
<dbReference type="Gene3D" id="3.40.50.10810">
    <property type="entry name" value="Tandem AAA-ATPase domain"/>
    <property type="match status" value="1"/>
</dbReference>
<feature type="domain" description="Helicase C-terminal" evidence="6">
    <location>
        <begin position="468"/>
        <end position="619"/>
    </location>
</feature>
<dbReference type="GO" id="GO:0016787">
    <property type="term" value="F:hydrolase activity"/>
    <property type="evidence" value="ECO:0007669"/>
    <property type="project" value="UniProtKB-KW"/>
</dbReference>
<dbReference type="SMART" id="SM00487">
    <property type="entry name" value="DEXDc"/>
    <property type="match status" value="1"/>
</dbReference>
<dbReference type="CDD" id="cd18011">
    <property type="entry name" value="DEXDc_RapA"/>
    <property type="match status" value="1"/>
</dbReference>
<dbReference type="InterPro" id="IPR001650">
    <property type="entry name" value="Helicase_C-like"/>
</dbReference>
<keyword evidence="2" id="KW-0378">Hydrolase</keyword>
<dbReference type="InterPro" id="IPR049730">
    <property type="entry name" value="SNF2/RAD54-like_C"/>
</dbReference>
<dbReference type="SMART" id="SM00490">
    <property type="entry name" value="HELICc"/>
    <property type="match status" value="1"/>
</dbReference>
<evidence type="ECO:0008006" key="9">
    <source>
        <dbReference type="Google" id="ProtNLM"/>
    </source>
</evidence>
<dbReference type="PROSITE" id="PS51194">
    <property type="entry name" value="HELICASE_CTER"/>
    <property type="match status" value="1"/>
</dbReference>